<dbReference type="GO" id="GO:0016758">
    <property type="term" value="F:hexosyltransferase activity"/>
    <property type="evidence" value="ECO:0007669"/>
    <property type="project" value="TreeGrafter"/>
</dbReference>
<keyword evidence="3" id="KW-0472">Membrane</keyword>
<protein>
    <submittedName>
        <fullName evidence="4">Acetylglucosaminyldiphospho-UDP acetyl-beta-D-mannosaminyltransferase</fullName>
    </submittedName>
    <submittedName>
        <fullName evidence="5">WecB/TagA/CpsF family glycosyltransferase</fullName>
    </submittedName>
</protein>
<reference evidence="5" key="3">
    <citation type="submission" date="2020-04" db="EMBL/GenBank/DDBJ databases">
        <authorList>
            <person name="Tanveer F."/>
            <person name="Xie Y."/>
            <person name="Shinwari Z.K."/>
        </authorList>
    </citation>
    <scope>NUCLEOTIDE SEQUENCE</scope>
    <source>
        <strain evidence="5">MOSEL-ME25</strain>
    </source>
</reference>
<dbReference type="PANTHER" id="PTHR34136:SF1">
    <property type="entry name" value="UDP-N-ACETYL-D-MANNOSAMINURONIC ACID TRANSFERASE"/>
    <property type="match status" value="1"/>
</dbReference>
<comment type="caution">
    <text evidence="4">The sequence shown here is derived from an EMBL/GenBank/DDBJ whole genome shotgun (WGS) entry which is preliminary data.</text>
</comment>
<reference evidence="5 7" key="4">
    <citation type="submission" date="2022-12" db="EMBL/GenBank/DDBJ databases">
        <title>Genome analysis and biological profiling of marine Salinicoccus roseus MOSEL-ME25.</title>
        <authorList>
            <person name="Mirza F.T."/>
            <person name="Xie Y."/>
            <person name="Shinwari Z.K."/>
        </authorList>
    </citation>
    <scope>NUCLEOTIDE SEQUENCE [LARGE SCALE GENOMIC DNA]</scope>
    <source>
        <strain evidence="5 7">MOSEL-ME25</strain>
    </source>
</reference>
<dbReference type="EMBL" id="JABEVU030000001">
    <property type="protein sequence ID" value="MDB0579500.1"/>
    <property type="molecule type" value="Genomic_DNA"/>
</dbReference>
<dbReference type="OrthoDB" id="9771846at2"/>
<evidence type="ECO:0000313" key="5">
    <source>
        <dbReference type="EMBL" id="MDB0579500.1"/>
    </source>
</evidence>
<evidence type="ECO:0000256" key="2">
    <source>
        <dbReference type="ARBA" id="ARBA00022679"/>
    </source>
</evidence>
<dbReference type="Proteomes" id="UP000527860">
    <property type="component" value="Unassembled WGS sequence"/>
</dbReference>
<keyword evidence="3" id="KW-1133">Transmembrane helix</keyword>
<sequence>MTEQNGNVTVMGIEFTNTTLEGFMESTVRPCLDGSEKCFIVTANPEIVIATRDHPDFKETVQSADHVLPDGIGIINAAKMMGTPLQERVSGIDTMRAMLAYAEEQGYSAYFLGAKEEANRKAVERAERRFPKLKIAGRHHGYADLDDEAFVESIAATEPDIIFVALGMMKQEHWIRNHMDRFDKGVFMGVGGSFDVLSGEAKRAPDIWIRFQLEWLYRLIKQPKRITRVMKVAQFMMLHTPIISSIMRLFGYSKTRQRKKG</sequence>
<proteinExistence type="predicted"/>
<dbReference type="NCBIfam" id="TIGR00696">
    <property type="entry name" value="wecG_tagA_cpsF"/>
    <property type="match status" value="1"/>
</dbReference>
<evidence type="ECO:0000313" key="6">
    <source>
        <dbReference type="Proteomes" id="UP000031546"/>
    </source>
</evidence>
<dbReference type="EMBL" id="JXII01000002">
    <property type="protein sequence ID" value="KIH71438.1"/>
    <property type="molecule type" value="Genomic_DNA"/>
</dbReference>
<keyword evidence="7" id="KW-1185">Reference proteome</keyword>
<evidence type="ECO:0000313" key="7">
    <source>
        <dbReference type="Proteomes" id="UP000527860"/>
    </source>
</evidence>
<keyword evidence="3" id="KW-0812">Transmembrane</keyword>
<reference evidence="7" key="2">
    <citation type="submission" date="2020-04" db="EMBL/GenBank/DDBJ databases">
        <title>Genome analysis and biological profiling of marine Cellulosimicrobium funkei MOSEL-ME6.</title>
        <authorList>
            <person name="Tanveer F."/>
            <person name="Xie Y."/>
            <person name="Shinwari Z.K."/>
        </authorList>
    </citation>
    <scope>NUCLEOTIDE SEQUENCE [LARGE SCALE GENOMIC DNA]</scope>
    <source>
        <strain evidence="7">MOSEL-ME25</strain>
    </source>
</reference>
<dbReference type="Pfam" id="PF03808">
    <property type="entry name" value="Glyco_tran_WecG"/>
    <property type="match status" value="1"/>
</dbReference>
<dbReference type="AlphaFoldDB" id="A0A0C2DN82"/>
<gene>
    <name evidence="5" type="ORF">F7P68_0003080</name>
    <name evidence="4" type="ORF">SN16_01775</name>
</gene>
<keyword evidence="1" id="KW-0328">Glycosyltransferase</keyword>
<dbReference type="STRING" id="45670.SN16_01775"/>
<evidence type="ECO:0000313" key="4">
    <source>
        <dbReference type="EMBL" id="KIH71438.1"/>
    </source>
</evidence>
<evidence type="ECO:0000256" key="1">
    <source>
        <dbReference type="ARBA" id="ARBA00022676"/>
    </source>
</evidence>
<dbReference type="Proteomes" id="UP000031546">
    <property type="component" value="Unassembled WGS sequence"/>
</dbReference>
<dbReference type="GeneID" id="77844268"/>
<dbReference type="RefSeq" id="WP_040104902.1">
    <property type="nucleotide sequence ID" value="NZ_JABEVU030000001.1"/>
</dbReference>
<evidence type="ECO:0000256" key="3">
    <source>
        <dbReference type="SAM" id="Phobius"/>
    </source>
</evidence>
<keyword evidence="2 4" id="KW-0808">Transferase</keyword>
<dbReference type="CDD" id="cd06533">
    <property type="entry name" value="Glyco_transf_WecG_TagA"/>
    <property type="match status" value="1"/>
</dbReference>
<dbReference type="InterPro" id="IPR004629">
    <property type="entry name" value="WecG_TagA_CpsF"/>
</dbReference>
<reference evidence="4 6" key="1">
    <citation type="submission" date="2015-01" db="EMBL/GenBank/DDBJ databases">
        <title>Genome sequences of high lactate-tolerant strain Salinicoccus roseus W12 with industrial interest.</title>
        <authorList>
            <person name="Wang H."/>
            <person name="Yu B."/>
        </authorList>
    </citation>
    <scope>NUCLEOTIDE SEQUENCE [LARGE SCALE GENOMIC DNA]</scope>
    <source>
        <strain evidence="4 6">W12</strain>
    </source>
</reference>
<organism evidence="4 6">
    <name type="scientific">Salinicoccus roseus</name>
    <dbReference type="NCBI Taxonomy" id="45670"/>
    <lineage>
        <taxon>Bacteria</taxon>
        <taxon>Bacillati</taxon>
        <taxon>Bacillota</taxon>
        <taxon>Bacilli</taxon>
        <taxon>Bacillales</taxon>
        <taxon>Staphylococcaceae</taxon>
        <taxon>Salinicoccus</taxon>
    </lineage>
</organism>
<name>A0A0C2DN82_9STAP</name>
<accession>A0A0C2DN82</accession>
<dbReference type="PANTHER" id="PTHR34136">
    <property type="match status" value="1"/>
</dbReference>
<feature type="transmembrane region" description="Helical" evidence="3">
    <location>
        <begin position="232"/>
        <end position="251"/>
    </location>
</feature>